<keyword evidence="2" id="KW-1185">Reference proteome</keyword>
<reference evidence="1 2" key="1">
    <citation type="journal article" date="2024" name="Commun. Biol.">
        <title>Comparative genomic analysis of thermophilic fungi reveals convergent evolutionary adaptations and gene losses.</title>
        <authorList>
            <person name="Steindorff A.S."/>
            <person name="Aguilar-Pontes M.V."/>
            <person name="Robinson A.J."/>
            <person name="Andreopoulos B."/>
            <person name="LaButti K."/>
            <person name="Kuo A."/>
            <person name="Mondo S."/>
            <person name="Riley R."/>
            <person name="Otillar R."/>
            <person name="Haridas S."/>
            <person name="Lipzen A."/>
            <person name="Grimwood J."/>
            <person name="Schmutz J."/>
            <person name="Clum A."/>
            <person name="Reid I.D."/>
            <person name="Moisan M.C."/>
            <person name="Butler G."/>
            <person name="Nguyen T.T.M."/>
            <person name="Dewar K."/>
            <person name="Conant G."/>
            <person name="Drula E."/>
            <person name="Henrissat B."/>
            <person name="Hansel C."/>
            <person name="Singer S."/>
            <person name="Hutchinson M.I."/>
            <person name="de Vries R.P."/>
            <person name="Natvig D.O."/>
            <person name="Powell A.J."/>
            <person name="Tsang A."/>
            <person name="Grigoriev I.V."/>
        </authorList>
    </citation>
    <scope>NUCLEOTIDE SEQUENCE [LARGE SCALE GENOMIC DNA]</scope>
    <source>
        <strain evidence="1 2">CBS 620.91</strain>
    </source>
</reference>
<organism evidence="1 2">
    <name type="scientific">Humicola insolens</name>
    <name type="common">Soft-rot fungus</name>
    <dbReference type="NCBI Taxonomy" id="85995"/>
    <lineage>
        <taxon>Eukaryota</taxon>
        <taxon>Fungi</taxon>
        <taxon>Dikarya</taxon>
        <taxon>Ascomycota</taxon>
        <taxon>Pezizomycotina</taxon>
        <taxon>Sordariomycetes</taxon>
        <taxon>Sordariomycetidae</taxon>
        <taxon>Sordariales</taxon>
        <taxon>Chaetomiaceae</taxon>
        <taxon>Mycothermus</taxon>
    </lineage>
</organism>
<sequence length="250" mass="26387">MERYAPDSESQAMGLPNVFTESSLITHDIALFTINPQTGSHTSYPLLLLSPEDVDPPQALVRVEQLCGHNNSHDAAVIFLLHHPEGIQAAMRTFMELHIKLATKGYTLPIIPAIPTISITAPDPSGPTDALSIAAAAAIASALQTFHASLTASRQQPADERPDALRELLPCCTVGHHPPETVSTAGGGGDGGGSHALTLASSRLPSSRAVTVEAFSRRWSGLAELVAGVGSWEGEDRDGVKAFWEGEFAV</sequence>
<dbReference type="Proteomes" id="UP001583172">
    <property type="component" value="Unassembled WGS sequence"/>
</dbReference>
<protein>
    <submittedName>
        <fullName evidence="1">Uncharacterized protein</fullName>
    </submittedName>
</protein>
<gene>
    <name evidence="1" type="ORF">VTJ49DRAFT_5670</name>
</gene>
<evidence type="ECO:0000313" key="2">
    <source>
        <dbReference type="Proteomes" id="UP001583172"/>
    </source>
</evidence>
<accession>A0ABR3VKH4</accession>
<dbReference type="EMBL" id="JAZGSY010000048">
    <property type="protein sequence ID" value="KAL1842285.1"/>
    <property type="molecule type" value="Genomic_DNA"/>
</dbReference>
<comment type="caution">
    <text evidence="1">The sequence shown here is derived from an EMBL/GenBank/DDBJ whole genome shotgun (WGS) entry which is preliminary data.</text>
</comment>
<proteinExistence type="predicted"/>
<name>A0ABR3VKH4_HUMIN</name>
<evidence type="ECO:0000313" key="1">
    <source>
        <dbReference type="EMBL" id="KAL1842285.1"/>
    </source>
</evidence>